<evidence type="ECO:0008006" key="4">
    <source>
        <dbReference type="Google" id="ProtNLM"/>
    </source>
</evidence>
<feature type="non-terminal residue" evidence="2">
    <location>
        <position position="1"/>
    </location>
</feature>
<feature type="transmembrane region" description="Helical" evidence="1">
    <location>
        <begin position="21"/>
        <end position="38"/>
    </location>
</feature>
<dbReference type="Pfam" id="PF07949">
    <property type="entry name" value="YbbR"/>
    <property type="match status" value="2"/>
</dbReference>
<evidence type="ECO:0000256" key="1">
    <source>
        <dbReference type="SAM" id="Phobius"/>
    </source>
</evidence>
<keyword evidence="1" id="KW-0812">Transmembrane</keyword>
<keyword evidence="1" id="KW-0472">Membrane</keyword>
<dbReference type="InterPro" id="IPR012505">
    <property type="entry name" value="YbbR"/>
</dbReference>
<organism evidence="2 3">
    <name type="scientific">Candidatus Hakubella thermalkaliphila</name>
    <dbReference type="NCBI Taxonomy" id="2754717"/>
    <lineage>
        <taxon>Bacteria</taxon>
        <taxon>Bacillati</taxon>
        <taxon>Actinomycetota</taxon>
        <taxon>Actinomycetota incertae sedis</taxon>
        <taxon>Candidatus Hakubellales</taxon>
        <taxon>Candidatus Hakubellaceae</taxon>
        <taxon>Candidatus Hakubella</taxon>
    </lineage>
</organism>
<dbReference type="EMBL" id="BLRY01000340">
    <property type="protein sequence ID" value="GFP28674.1"/>
    <property type="molecule type" value="Genomic_DNA"/>
</dbReference>
<dbReference type="Gene3D" id="2.170.120.40">
    <property type="entry name" value="YbbR-like domain"/>
    <property type="match status" value="2"/>
</dbReference>
<accession>A0A6V8PAJ2</accession>
<evidence type="ECO:0000313" key="2">
    <source>
        <dbReference type="EMBL" id="GFP28674.1"/>
    </source>
</evidence>
<protein>
    <recommendedName>
        <fullName evidence="4">YbbR domain-containing protein</fullName>
    </recommendedName>
</protein>
<dbReference type="PANTHER" id="PTHR37804">
    <property type="entry name" value="CDAA REGULATORY PROTEIN CDAR"/>
    <property type="match status" value="1"/>
</dbReference>
<dbReference type="InterPro" id="IPR053154">
    <property type="entry name" value="c-di-AMP_regulator"/>
</dbReference>
<dbReference type="Proteomes" id="UP000591948">
    <property type="component" value="Unassembled WGS sequence"/>
</dbReference>
<reference evidence="2 3" key="1">
    <citation type="journal article" date="2020" name="Front. Microbiol.">
        <title>Single-cell genomics of novel Actinobacteria with the Wood-Ljungdahl pathway discovered in a serpentinizing system.</title>
        <authorList>
            <person name="Merino N."/>
            <person name="Kawai M."/>
            <person name="Boyd E.S."/>
            <person name="Colman D.R."/>
            <person name="McGlynn S.E."/>
            <person name="Nealson K.H."/>
            <person name="Kurokawa K."/>
            <person name="Hongoh Y."/>
        </authorList>
    </citation>
    <scope>NUCLEOTIDE SEQUENCE [LARGE SCALE GENOMIC DNA]</scope>
    <source>
        <strain evidence="2 3">S33</strain>
    </source>
</reference>
<comment type="caution">
    <text evidence="2">The sequence shown here is derived from an EMBL/GenBank/DDBJ whole genome shotgun (WGS) entry which is preliminary data.</text>
</comment>
<dbReference type="AlphaFoldDB" id="A0A6V8PAJ2"/>
<sequence>TRVFGNGGQIEMMERLLKNNIVVKVIAFFLAMMLWLYVTDDALRANLPDVTRTFRNVSLTWLNLDERLEIMQIPAGVDVVLNGRADLINEITPENIKASVNLEGLSEGQHRVFPKAEVPRGVRVLSFIPQQVAVTLEVVESPQEPIVQEITGSPDVGFVMGEPRILPAAVFVRGPRSLLARVDRARATVNVDAADGDRVQMVPVQAVDAAGQVINNLVVNPAMVEILIPFSKPQKTVPVRVRLSGEPAAGYVVRQVIITPATVTLEGAKEDLAAITEVVTEHANISNATGNIFLELTLSRLVDGVSSLFTGKVQVEIVI</sequence>
<feature type="non-terminal residue" evidence="2">
    <location>
        <position position="319"/>
    </location>
</feature>
<proteinExistence type="predicted"/>
<evidence type="ECO:0000313" key="3">
    <source>
        <dbReference type="Proteomes" id="UP000591948"/>
    </source>
</evidence>
<keyword evidence="3" id="KW-1185">Reference proteome</keyword>
<gene>
    <name evidence="2" type="ORF">HKBW3S33_02088</name>
</gene>
<name>A0A6V8PAJ2_9ACTN</name>
<dbReference type="Gene3D" id="2.170.120.30">
    <property type="match status" value="1"/>
</dbReference>
<dbReference type="PANTHER" id="PTHR37804:SF1">
    <property type="entry name" value="CDAA REGULATORY PROTEIN CDAR"/>
    <property type="match status" value="1"/>
</dbReference>
<keyword evidence="1" id="KW-1133">Transmembrane helix</keyword>